<feature type="domain" description="Leucine-binding protein" evidence="4">
    <location>
        <begin position="39"/>
        <end position="383"/>
    </location>
</feature>
<dbReference type="InterPro" id="IPR028081">
    <property type="entry name" value="Leu-bd"/>
</dbReference>
<evidence type="ECO:0000256" key="1">
    <source>
        <dbReference type="ARBA" id="ARBA00010062"/>
    </source>
</evidence>
<sequence length="405" mass="43468">MLRRTFLSGCAAAASISLPGWARAQSQSVSPGIDVASKTVTVGAFTPITGPVPFYAILSRAADACFKWVNDTDMLNGWKIKSVTYDDGYEPARSVAVTRRLVEENKIFALAAPVGTAQSVAVIPYAKEVGLPMIGPIGGATALFAERLVFPLLPDYGWSAASNLDYAFNGLGASRVALLWENDELGRSAKRGFDLLMAANKKQAAESIPFEVRSTDFTPHIRRIANAKADVVILFGSNANLAAALKTADRLGFQAKWMAPFFTADPTTYKLAGRLLDGAYFSSWLMPVDADDANIKAYRETVAKLYPNDPIGVFGLNGWSNGALFAKGFQMLLASGKPLTRASLVDVMETMTNETVGGARQVTFKAGDHRGARQEGIIQAVSGGSFKLVRDFKPYPADVFDAKLA</sequence>
<dbReference type="InterPro" id="IPR028082">
    <property type="entry name" value="Peripla_BP_I"/>
</dbReference>
<evidence type="ECO:0000259" key="4">
    <source>
        <dbReference type="Pfam" id="PF13458"/>
    </source>
</evidence>
<comment type="caution">
    <text evidence="5">The sequence shown here is derived from an EMBL/GenBank/DDBJ whole genome shotgun (WGS) entry which is preliminary data.</text>
</comment>
<evidence type="ECO:0000313" key="5">
    <source>
        <dbReference type="EMBL" id="MDH0735006.1"/>
    </source>
</evidence>
<gene>
    <name evidence="5" type="ORF">N5D93_04240</name>
</gene>
<dbReference type="PANTHER" id="PTHR47235:SF1">
    <property type="entry name" value="BLR6548 PROTEIN"/>
    <property type="match status" value="1"/>
</dbReference>
<dbReference type="CDD" id="cd06343">
    <property type="entry name" value="PBP1_ABC_ligand_binding-like"/>
    <property type="match status" value="1"/>
</dbReference>
<reference evidence="5" key="1">
    <citation type="submission" date="2022-09" db="EMBL/GenBank/DDBJ databases">
        <title>Intensive care unit water sources are persistently colonized with multi-drug resistant bacteria and are the site of extensive horizontal gene transfer of antibiotic resistance genes.</title>
        <authorList>
            <person name="Diorio-Toth L."/>
        </authorList>
    </citation>
    <scope>NUCLEOTIDE SEQUENCE</scope>
    <source>
        <strain evidence="5">GD03843</strain>
    </source>
</reference>
<dbReference type="RefSeq" id="WP_279994038.1">
    <property type="nucleotide sequence ID" value="NZ_JAOCDZ010000002.1"/>
</dbReference>
<organism evidence="5 6">
    <name type="scientific">Achromobacter spanius</name>
    <dbReference type="NCBI Taxonomy" id="217203"/>
    <lineage>
        <taxon>Bacteria</taxon>
        <taxon>Pseudomonadati</taxon>
        <taxon>Pseudomonadota</taxon>
        <taxon>Betaproteobacteria</taxon>
        <taxon>Burkholderiales</taxon>
        <taxon>Alcaligenaceae</taxon>
        <taxon>Achromobacter</taxon>
    </lineage>
</organism>
<dbReference type="PANTHER" id="PTHR47235">
    <property type="entry name" value="BLR6548 PROTEIN"/>
    <property type="match status" value="1"/>
</dbReference>
<comment type="similarity">
    <text evidence="1">Belongs to the leucine-binding protein family.</text>
</comment>
<proteinExistence type="inferred from homology"/>
<protein>
    <submittedName>
        <fullName evidence="5">ABC transporter substrate-binding protein</fullName>
    </submittedName>
</protein>
<name>A0AA42IUJ6_9BURK</name>
<accession>A0AA42IUJ6</accession>
<dbReference type="Gene3D" id="3.40.50.2300">
    <property type="match status" value="2"/>
</dbReference>
<evidence type="ECO:0000313" key="6">
    <source>
        <dbReference type="Proteomes" id="UP001161094"/>
    </source>
</evidence>
<dbReference type="SUPFAM" id="SSF53822">
    <property type="entry name" value="Periplasmic binding protein-like I"/>
    <property type="match status" value="1"/>
</dbReference>
<feature type="chain" id="PRO_5041236917" evidence="3">
    <location>
        <begin position="25"/>
        <end position="405"/>
    </location>
</feature>
<evidence type="ECO:0000256" key="3">
    <source>
        <dbReference type="SAM" id="SignalP"/>
    </source>
</evidence>
<feature type="signal peptide" evidence="3">
    <location>
        <begin position="1"/>
        <end position="24"/>
    </location>
</feature>
<dbReference type="Proteomes" id="UP001161094">
    <property type="component" value="Unassembled WGS sequence"/>
</dbReference>
<dbReference type="AlphaFoldDB" id="A0AA42IUJ6"/>
<evidence type="ECO:0000256" key="2">
    <source>
        <dbReference type="ARBA" id="ARBA00022729"/>
    </source>
</evidence>
<dbReference type="Pfam" id="PF13458">
    <property type="entry name" value="Peripla_BP_6"/>
    <property type="match status" value="1"/>
</dbReference>
<dbReference type="EMBL" id="JAOCDZ010000002">
    <property type="protein sequence ID" value="MDH0735006.1"/>
    <property type="molecule type" value="Genomic_DNA"/>
</dbReference>
<keyword evidence="2 3" id="KW-0732">Signal</keyword>